<feature type="compositionally biased region" description="Low complexity" evidence="1">
    <location>
        <begin position="1"/>
        <end position="15"/>
    </location>
</feature>
<gene>
    <name evidence="2" type="ORF">PODLI_1B032241</name>
</gene>
<protein>
    <submittedName>
        <fullName evidence="2">Uncharacterized protein</fullName>
    </submittedName>
</protein>
<dbReference type="EMBL" id="OX395128">
    <property type="protein sequence ID" value="CAI5771517.1"/>
    <property type="molecule type" value="Genomic_DNA"/>
</dbReference>
<dbReference type="Proteomes" id="UP001178461">
    <property type="component" value="Chromosome 3"/>
</dbReference>
<sequence length="59" mass="5507">MSEAGAQLAGFFLGAPPSPRGGGAEGGGLGGGGSFIRAPSAAAPRKGRSAPPEGRAQSA</sequence>
<organism evidence="2 3">
    <name type="scientific">Podarcis lilfordi</name>
    <name type="common">Lilford's wall lizard</name>
    <dbReference type="NCBI Taxonomy" id="74358"/>
    <lineage>
        <taxon>Eukaryota</taxon>
        <taxon>Metazoa</taxon>
        <taxon>Chordata</taxon>
        <taxon>Craniata</taxon>
        <taxon>Vertebrata</taxon>
        <taxon>Euteleostomi</taxon>
        <taxon>Lepidosauria</taxon>
        <taxon>Squamata</taxon>
        <taxon>Bifurcata</taxon>
        <taxon>Unidentata</taxon>
        <taxon>Episquamata</taxon>
        <taxon>Laterata</taxon>
        <taxon>Lacertibaenia</taxon>
        <taxon>Lacertidae</taxon>
        <taxon>Podarcis</taxon>
    </lineage>
</organism>
<name>A0AA35P4N0_9SAUR</name>
<feature type="compositionally biased region" description="Gly residues" evidence="1">
    <location>
        <begin position="20"/>
        <end position="34"/>
    </location>
</feature>
<feature type="region of interest" description="Disordered" evidence="1">
    <location>
        <begin position="1"/>
        <end position="59"/>
    </location>
</feature>
<keyword evidence="3" id="KW-1185">Reference proteome</keyword>
<evidence type="ECO:0000313" key="3">
    <source>
        <dbReference type="Proteomes" id="UP001178461"/>
    </source>
</evidence>
<evidence type="ECO:0000313" key="2">
    <source>
        <dbReference type="EMBL" id="CAI5771517.1"/>
    </source>
</evidence>
<evidence type="ECO:0000256" key="1">
    <source>
        <dbReference type="SAM" id="MobiDB-lite"/>
    </source>
</evidence>
<reference evidence="2" key="1">
    <citation type="submission" date="2022-12" db="EMBL/GenBank/DDBJ databases">
        <authorList>
            <person name="Alioto T."/>
            <person name="Alioto T."/>
            <person name="Gomez Garrido J."/>
        </authorList>
    </citation>
    <scope>NUCLEOTIDE SEQUENCE</scope>
</reference>
<proteinExistence type="predicted"/>
<dbReference type="AlphaFoldDB" id="A0AA35P4N0"/>
<accession>A0AA35P4N0</accession>